<evidence type="ECO:0000313" key="4">
    <source>
        <dbReference type="Proteomes" id="UP000214646"/>
    </source>
</evidence>
<feature type="transmembrane region" description="Helical" evidence="1">
    <location>
        <begin position="12"/>
        <end position="33"/>
    </location>
</feature>
<organism evidence="3 4">
    <name type="scientific">Fimbriiglobus ruber</name>
    <dbReference type="NCBI Taxonomy" id="1908690"/>
    <lineage>
        <taxon>Bacteria</taxon>
        <taxon>Pseudomonadati</taxon>
        <taxon>Planctomycetota</taxon>
        <taxon>Planctomycetia</taxon>
        <taxon>Gemmatales</taxon>
        <taxon>Gemmataceae</taxon>
        <taxon>Fimbriiglobus</taxon>
    </lineage>
</organism>
<dbReference type="AlphaFoldDB" id="A0A225DVR1"/>
<comment type="caution">
    <text evidence="3">The sequence shown here is derived from an EMBL/GenBank/DDBJ whole genome shotgun (WGS) entry which is preliminary data.</text>
</comment>
<dbReference type="NCBIfam" id="TIGR02532">
    <property type="entry name" value="IV_pilin_GFxxxE"/>
    <property type="match status" value="1"/>
</dbReference>
<dbReference type="Proteomes" id="UP000214646">
    <property type="component" value="Unassembled WGS sequence"/>
</dbReference>
<keyword evidence="1" id="KW-0812">Transmembrane</keyword>
<keyword evidence="4" id="KW-1185">Reference proteome</keyword>
<dbReference type="PANTHER" id="PTHR30093:SF2">
    <property type="entry name" value="TYPE II SECRETION SYSTEM PROTEIN H"/>
    <property type="match status" value="1"/>
</dbReference>
<evidence type="ECO:0000313" key="3">
    <source>
        <dbReference type="EMBL" id="OWK45103.1"/>
    </source>
</evidence>
<proteinExistence type="predicted"/>
<protein>
    <recommendedName>
        <fullName evidence="2">DUF1559 domain-containing protein</fullName>
    </recommendedName>
</protein>
<keyword evidence="1" id="KW-1133">Transmembrane helix</keyword>
<dbReference type="InterPro" id="IPR012902">
    <property type="entry name" value="N_methyl_site"/>
</dbReference>
<reference evidence="4" key="1">
    <citation type="submission" date="2017-06" db="EMBL/GenBank/DDBJ databases">
        <title>Genome analysis of Fimbriiglobus ruber SP5, the first member of the order Planctomycetales with confirmed chitinolytic capability.</title>
        <authorList>
            <person name="Ravin N.V."/>
            <person name="Rakitin A.L."/>
            <person name="Ivanova A.A."/>
            <person name="Beletsky A.V."/>
            <person name="Kulichevskaya I.S."/>
            <person name="Mardanov A.V."/>
            <person name="Dedysh S.N."/>
        </authorList>
    </citation>
    <scope>NUCLEOTIDE SEQUENCE [LARGE SCALE GENOMIC DNA]</scope>
    <source>
        <strain evidence="4">SP5</strain>
    </source>
</reference>
<dbReference type="OrthoDB" id="280382at2"/>
<dbReference type="RefSeq" id="WP_161967306.1">
    <property type="nucleotide sequence ID" value="NZ_NIDE01000002.1"/>
</dbReference>
<dbReference type="Gene3D" id="3.30.700.10">
    <property type="entry name" value="Glycoprotein, Type 4 Pilin"/>
    <property type="match status" value="1"/>
</dbReference>
<gene>
    <name evidence="3" type="ORF">FRUB_01434</name>
</gene>
<dbReference type="SUPFAM" id="SSF54523">
    <property type="entry name" value="Pili subunits"/>
    <property type="match status" value="1"/>
</dbReference>
<dbReference type="InterPro" id="IPR011453">
    <property type="entry name" value="DUF1559"/>
</dbReference>
<dbReference type="Pfam" id="PF07596">
    <property type="entry name" value="SBP_bac_10"/>
    <property type="match status" value="1"/>
</dbReference>
<accession>A0A225DVR1</accession>
<evidence type="ECO:0000259" key="2">
    <source>
        <dbReference type="Pfam" id="PF07596"/>
    </source>
</evidence>
<dbReference type="PANTHER" id="PTHR30093">
    <property type="entry name" value="GENERAL SECRETION PATHWAY PROTEIN G"/>
    <property type="match status" value="1"/>
</dbReference>
<feature type="domain" description="DUF1559" evidence="2">
    <location>
        <begin position="34"/>
        <end position="314"/>
    </location>
</feature>
<name>A0A225DVR1_9BACT</name>
<keyword evidence="1" id="KW-0472">Membrane</keyword>
<evidence type="ECO:0000256" key="1">
    <source>
        <dbReference type="SAM" id="Phobius"/>
    </source>
</evidence>
<sequence>MVFRPRRTAFTLIELLVVIAIIAILIGLLLPAVQKVREAAARLKCQNNLKQLGVAMHNYHSTNGTFPAGSVVCPTSTGYGHTYWILLLPYLEQAALYGKLDLTGKASGTQYVSTGMVISNDASRNSYNIPLLNNFLLPMGKCPSSPFLPFTELVAGSGNMVFNVDYAGIAGSINSPTTYTASDHGVYKVSFGGVLPPKTGVSVLQITDGTSNTIAIGEQSDYCRNASGATADCRSAGGVGFSLGIRNGSATVAYPAGGDSRAFGLTSMRYAISKDSTLANTGIAGNAPLQSAHTGGSVNTLFADGSVQSLSASISVAILMLLADRDDGQVIPPY</sequence>
<dbReference type="EMBL" id="NIDE01000002">
    <property type="protein sequence ID" value="OWK45103.1"/>
    <property type="molecule type" value="Genomic_DNA"/>
</dbReference>
<dbReference type="Pfam" id="PF07963">
    <property type="entry name" value="N_methyl"/>
    <property type="match status" value="1"/>
</dbReference>
<dbReference type="InterPro" id="IPR045584">
    <property type="entry name" value="Pilin-like"/>
</dbReference>